<evidence type="ECO:0000313" key="2">
    <source>
        <dbReference type="Proteomes" id="UP001185012"/>
    </source>
</evidence>
<sequence>MKRIKQESKRDPMVEVQWGAQLADLKESHYRTSLLLGALIQCLIEKEWLTEADLKRAMEDLDRELDPSLDEWEPEWTKR</sequence>
<comment type="caution">
    <text evidence="1">The sequence shown here is derived from an EMBL/GenBank/DDBJ whole genome shotgun (WGS) entry which is preliminary data.</text>
</comment>
<gene>
    <name evidence="1" type="ORF">JOE21_001398</name>
</gene>
<protein>
    <submittedName>
        <fullName evidence="1">Uncharacterized protein</fullName>
    </submittedName>
</protein>
<dbReference type="EMBL" id="JAVDQG010000003">
    <property type="protein sequence ID" value="MDR6225400.1"/>
    <property type="molecule type" value="Genomic_DNA"/>
</dbReference>
<dbReference type="Proteomes" id="UP001185012">
    <property type="component" value="Unassembled WGS sequence"/>
</dbReference>
<proteinExistence type="predicted"/>
<evidence type="ECO:0000313" key="1">
    <source>
        <dbReference type="EMBL" id="MDR6225400.1"/>
    </source>
</evidence>
<accession>A0ABU1INQ5</accession>
<dbReference type="RefSeq" id="WP_309864047.1">
    <property type="nucleotide sequence ID" value="NZ_JAVDQG010000003.1"/>
</dbReference>
<name>A0ABU1INQ5_9BACL</name>
<organism evidence="1 2">
    <name type="scientific">Desmospora profundinema</name>
    <dbReference type="NCBI Taxonomy" id="1571184"/>
    <lineage>
        <taxon>Bacteria</taxon>
        <taxon>Bacillati</taxon>
        <taxon>Bacillota</taxon>
        <taxon>Bacilli</taxon>
        <taxon>Bacillales</taxon>
        <taxon>Thermoactinomycetaceae</taxon>
        <taxon>Desmospora</taxon>
    </lineage>
</organism>
<keyword evidence="2" id="KW-1185">Reference proteome</keyword>
<reference evidence="1 2" key="1">
    <citation type="submission" date="2023-07" db="EMBL/GenBank/DDBJ databases">
        <title>Genomic Encyclopedia of Type Strains, Phase IV (KMG-IV): sequencing the most valuable type-strain genomes for metagenomic binning, comparative biology and taxonomic classification.</title>
        <authorList>
            <person name="Goeker M."/>
        </authorList>
    </citation>
    <scope>NUCLEOTIDE SEQUENCE [LARGE SCALE GENOMIC DNA]</scope>
    <source>
        <strain evidence="1 2">DSM 45903</strain>
    </source>
</reference>